<organism evidence="8 9">
    <name type="scientific">Candidatus Giovannonibacteria bacterium RIFCSPHIGHO2_02_FULL_46_20</name>
    <dbReference type="NCBI Taxonomy" id="1798338"/>
    <lineage>
        <taxon>Bacteria</taxon>
        <taxon>Candidatus Giovannoniibacteriota</taxon>
    </lineage>
</organism>
<dbReference type="GO" id="GO:0030170">
    <property type="term" value="F:pyridoxal phosphate binding"/>
    <property type="evidence" value="ECO:0007669"/>
    <property type="project" value="UniProtKB-UniRule"/>
</dbReference>
<comment type="function">
    <text evidence="4">Catalyzes the interconversion of L-alanine and D-alanine. May also act on other amino acids.</text>
</comment>
<dbReference type="SUPFAM" id="SSF50621">
    <property type="entry name" value="Alanine racemase C-terminal domain-like"/>
    <property type="match status" value="1"/>
</dbReference>
<evidence type="ECO:0000256" key="4">
    <source>
        <dbReference type="HAMAP-Rule" id="MF_01201"/>
    </source>
</evidence>
<dbReference type="PANTHER" id="PTHR30511:SF0">
    <property type="entry name" value="ALANINE RACEMASE, CATABOLIC-RELATED"/>
    <property type="match status" value="1"/>
</dbReference>
<dbReference type="SUPFAM" id="SSF51419">
    <property type="entry name" value="PLP-binding barrel"/>
    <property type="match status" value="1"/>
</dbReference>
<feature type="modified residue" description="N6-(pyridoxal phosphate)lysine" evidence="4 5">
    <location>
        <position position="39"/>
    </location>
</feature>
<evidence type="ECO:0000259" key="7">
    <source>
        <dbReference type="SMART" id="SM01005"/>
    </source>
</evidence>
<keyword evidence="2 4" id="KW-0663">Pyridoxal phosphate</keyword>
<feature type="active site" description="Proton acceptor; specific for L-alanine" evidence="4">
    <location>
        <position position="280"/>
    </location>
</feature>
<evidence type="ECO:0000313" key="8">
    <source>
        <dbReference type="EMBL" id="OGF74157.1"/>
    </source>
</evidence>
<dbReference type="STRING" id="1798338.A3J56_03175"/>
<comment type="cofactor">
    <cofactor evidence="1 4 5">
        <name>pyridoxal 5'-phosphate</name>
        <dbReference type="ChEBI" id="CHEBI:597326"/>
    </cofactor>
</comment>
<comment type="pathway">
    <text evidence="4">Amino-acid biosynthesis; D-alanine biosynthesis; D-alanine from L-alanine: step 1/1.</text>
</comment>
<dbReference type="PANTHER" id="PTHR30511">
    <property type="entry name" value="ALANINE RACEMASE"/>
    <property type="match status" value="1"/>
</dbReference>
<evidence type="ECO:0000313" key="9">
    <source>
        <dbReference type="Proteomes" id="UP000178406"/>
    </source>
</evidence>
<dbReference type="Proteomes" id="UP000178406">
    <property type="component" value="Unassembled WGS sequence"/>
</dbReference>
<dbReference type="HAMAP" id="MF_01201">
    <property type="entry name" value="Ala_racemase"/>
    <property type="match status" value="1"/>
</dbReference>
<dbReference type="InterPro" id="IPR029066">
    <property type="entry name" value="PLP-binding_barrel"/>
</dbReference>
<dbReference type="SMART" id="SM01005">
    <property type="entry name" value="Ala_racemase_C"/>
    <property type="match status" value="1"/>
</dbReference>
<dbReference type="Pfam" id="PF01168">
    <property type="entry name" value="Ala_racemase_N"/>
    <property type="match status" value="1"/>
</dbReference>
<name>A0A1F5WEX5_9BACT</name>
<dbReference type="InterPro" id="IPR020622">
    <property type="entry name" value="Ala_racemase_pyridoxalP-BS"/>
</dbReference>
<dbReference type="Gene3D" id="2.40.37.10">
    <property type="entry name" value="Lyase, Ornithine Decarboxylase, Chain A, domain 1"/>
    <property type="match status" value="1"/>
</dbReference>
<feature type="active site" description="Proton acceptor; specific for D-alanine" evidence="4">
    <location>
        <position position="39"/>
    </location>
</feature>
<evidence type="ECO:0000256" key="5">
    <source>
        <dbReference type="PIRSR" id="PIRSR600821-50"/>
    </source>
</evidence>
<comment type="caution">
    <text evidence="8">The sequence shown here is derived from an EMBL/GenBank/DDBJ whole genome shotgun (WGS) entry which is preliminary data.</text>
</comment>
<dbReference type="InterPro" id="IPR000821">
    <property type="entry name" value="Ala_racemase"/>
</dbReference>
<dbReference type="Pfam" id="PF00842">
    <property type="entry name" value="Ala_racemase_C"/>
    <property type="match status" value="1"/>
</dbReference>
<keyword evidence="3 4" id="KW-0413">Isomerase</keyword>
<dbReference type="CDD" id="cd00430">
    <property type="entry name" value="PLPDE_III_AR"/>
    <property type="match status" value="1"/>
</dbReference>
<proteinExistence type="inferred from homology"/>
<evidence type="ECO:0000256" key="2">
    <source>
        <dbReference type="ARBA" id="ARBA00022898"/>
    </source>
</evidence>
<comment type="similarity">
    <text evidence="4">Belongs to the alanine racemase family.</text>
</comment>
<accession>A0A1F5WEX5</accession>
<evidence type="ECO:0000256" key="6">
    <source>
        <dbReference type="PIRSR" id="PIRSR600821-52"/>
    </source>
</evidence>
<dbReference type="InterPro" id="IPR009006">
    <property type="entry name" value="Ala_racemase/Decarboxylase_C"/>
</dbReference>
<dbReference type="EC" id="5.1.1.1" evidence="4"/>
<reference evidence="8 9" key="1">
    <citation type="journal article" date="2016" name="Nat. Commun.">
        <title>Thousands of microbial genomes shed light on interconnected biogeochemical processes in an aquifer system.</title>
        <authorList>
            <person name="Anantharaman K."/>
            <person name="Brown C.T."/>
            <person name="Hug L.A."/>
            <person name="Sharon I."/>
            <person name="Castelle C.J."/>
            <person name="Probst A.J."/>
            <person name="Thomas B.C."/>
            <person name="Singh A."/>
            <person name="Wilkins M.J."/>
            <person name="Karaoz U."/>
            <person name="Brodie E.L."/>
            <person name="Williams K.H."/>
            <person name="Hubbard S.S."/>
            <person name="Banfield J.F."/>
        </authorList>
    </citation>
    <scope>NUCLEOTIDE SEQUENCE [LARGE SCALE GENOMIC DNA]</scope>
</reference>
<dbReference type="PROSITE" id="PS00395">
    <property type="entry name" value="ALANINE_RACEMASE"/>
    <property type="match status" value="1"/>
</dbReference>
<comment type="catalytic activity">
    <reaction evidence="4">
        <text>L-alanine = D-alanine</text>
        <dbReference type="Rhea" id="RHEA:20249"/>
        <dbReference type="ChEBI" id="CHEBI:57416"/>
        <dbReference type="ChEBI" id="CHEBI:57972"/>
        <dbReference type="EC" id="5.1.1.1"/>
    </reaction>
</comment>
<dbReference type="PRINTS" id="PR00992">
    <property type="entry name" value="ALARACEMASE"/>
</dbReference>
<feature type="binding site" evidence="4 6">
    <location>
        <position position="153"/>
    </location>
    <ligand>
        <name>substrate</name>
    </ligand>
</feature>
<sequence>MDIRRYKTWLEVNRAALLHNVTVIRRFLEDHVALMAVVKANAYGHGLVEVAQMLSGQKIEGLLAFAGRPWFGVDSIDEALLFQRYSAHQPIMIFGYIPRPRIAEVLKKNFHISIYSKESFRVIYTELKKLTSKKGAKKITPHFHLKIETGTNRLGLSLEDLKVFPAHFPIEGIYTHFSEVENPISRFYQKQLALLRRAQTILAKKDIIPRFVHSASTAALLQYPETHGNLVRLGIGLYGLWPSESVKHRMSNIVSLQPVLTWKTRIAQIKQIKKGETVGYDRVWRASHASIIAILPVGYYDGYDRRLSNCGEVLIRGKRAPVIGRVCMNMIMVDVTKILARQSVGWKNQKSKIKIGDEVVLLGRQGNEEISADEIAEKTGTIHYEVVSRINPLFPRIVV</sequence>
<feature type="domain" description="Alanine racemase C-terminal" evidence="7">
    <location>
        <begin position="259"/>
        <end position="399"/>
    </location>
</feature>
<evidence type="ECO:0000256" key="1">
    <source>
        <dbReference type="ARBA" id="ARBA00001933"/>
    </source>
</evidence>
<dbReference type="GO" id="GO:0008784">
    <property type="term" value="F:alanine racemase activity"/>
    <property type="evidence" value="ECO:0007669"/>
    <property type="project" value="UniProtKB-UniRule"/>
</dbReference>
<dbReference type="EMBL" id="MFHQ01000029">
    <property type="protein sequence ID" value="OGF74157.1"/>
    <property type="molecule type" value="Genomic_DNA"/>
</dbReference>
<gene>
    <name evidence="8" type="ORF">A3J56_03175</name>
</gene>
<dbReference type="InterPro" id="IPR001608">
    <property type="entry name" value="Ala_racemase_N"/>
</dbReference>
<protein>
    <recommendedName>
        <fullName evidence="4">Alanine racemase</fullName>
        <ecNumber evidence="4">5.1.1.1</ecNumber>
    </recommendedName>
</protein>
<dbReference type="GO" id="GO:0030632">
    <property type="term" value="P:D-alanine biosynthetic process"/>
    <property type="evidence" value="ECO:0007669"/>
    <property type="project" value="UniProtKB-UniRule"/>
</dbReference>
<dbReference type="AlphaFoldDB" id="A0A1F5WEX5"/>
<feature type="binding site" evidence="4 6">
    <location>
        <position position="328"/>
    </location>
    <ligand>
        <name>substrate</name>
    </ligand>
</feature>
<dbReference type="InterPro" id="IPR011079">
    <property type="entry name" value="Ala_racemase_C"/>
</dbReference>
<evidence type="ECO:0000256" key="3">
    <source>
        <dbReference type="ARBA" id="ARBA00023235"/>
    </source>
</evidence>
<dbReference type="NCBIfam" id="TIGR00492">
    <property type="entry name" value="alr"/>
    <property type="match status" value="1"/>
</dbReference>
<dbReference type="GO" id="GO:0005829">
    <property type="term" value="C:cytosol"/>
    <property type="evidence" value="ECO:0007669"/>
    <property type="project" value="TreeGrafter"/>
</dbReference>
<dbReference type="Gene3D" id="3.20.20.10">
    <property type="entry name" value="Alanine racemase"/>
    <property type="match status" value="1"/>
</dbReference>
<dbReference type="UniPathway" id="UPA00042">
    <property type="reaction ID" value="UER00497"/>
</dbReference>